<keyword evidence="6" id="KW-1185">Reference proteome</keyword>
<dbReference type="Pfam" id="PF01412">
    <property type="entry name" value="ArfGap"/>
    <property type="match status" value="1"/>
</dbReference>
<feature type="region of interest" description="Disordered" evidence="2">
    <location>
        <begin position="355"/>
        <end position="384"/>
    </location>
</feature>
<keyword evidence="1" id="KW-0862">Zinc</keyword>
<name>A0AAX4HB83_9ASCO</name>
<dbReference type="KEGG" id="asau:88174015"/>
<dbReference type="Gene3D" id="1.10.220.150">
    <property type="entry name" value="Arf GTPase activating protein"/>
    <property type="match status" value="1"/>
</dbReference>
<proteinExistence type="predicted"/>
<dbReference type="InterPro" id="IPR001164">
    <property type="entry name" value="ArfGAP_dom"/>
</dbReference>
<sequence length="439" mass="48655">MSKKHSKQTEKQLIDIVNNHNNLNRCGECGSDYPTWASWNLGLLLCGKCANCHKKVLASGGPGGQPISRVKSLTLEVWTESQLDCLRSIGNRAARQKWNPKKVPFPYDDGVDDTPIEKYLKEKYIEGKFRYDPIGQDEYGDEYGRTTPSSGRSRGNLSATRNSRSRSSSKVLPRLSHRKLTSFELSQYATQAREIMSLGFLDRDAVVESLILSKGDINDSLDILNFDSKVNPALAECPPDLPRRPASSGATASTPSVGQLQPTATGSSGEWWTGQQVAQQTGLPTGAGFGNQPPQIYQYTDPVTGQVSYIDSNGQQYLDPSNPQHQTMMMQATNPQLLARQQTNQNILSLYNQPSATDATQQQQQQQPMQTMMPQQTMQQQQTQQIQPQMTFQMGAYQQNAAMGAPVQNSYFTGQGAYASNPGYGQPTQQYGASQQYWR</sequence>
<evidence type="ECO:0000256" key="2">
    <source>
        <dbReference type="SAM" id="MobiDB-lite"/>
    </source>
</evidence>
<dbReference type="PROSITE" id="PS50115">
    <property type="entry name" value="ARFGAP"/>
    <property type="match status" value="1"/>
</dbReference>
<dbReference type="InterPro" id="IPR051718">
    <property type="entry name" value="ARF_GTPase-activating"/>
</dbReference>
<feature type="compositionally biased region" description="Polar residues" evidence="2">
    <location>
        <begin position="257"/>
        <end position="276"/>
    </location>
</feature>
<feature type="compositionally biased region" description="Low complexity" evidence="2">
    <location>
        <begin position="360"/>
        <end position="384"/>
    </location>
</feature>
<evidence type="ECO:0008006" key="7">
    <source>
        <dbReference type="Google" id="ProtNLM"/>
    </source>
</evidence>
<dbReference type="GO" id="GO:0008270">
    <property type="term" value="F:zinc ion binding"/>
    <property type="evidence" value="ECO:0007669"/>
    <property type="project" value="UniProtKB-KW"/>
</dbReference>
<dbReference type="EMBL" id="CP138896">
    <property type="protein sequence ID" value="WPK25629.1"/>
    <property type="molecule type" value="Genomic_DNA"/>
</dbReference>
<dbReference type="InterPro" id="IPR037278">
    <property type="entry name" value="ARFGAP/RecO"/>
</dbReference>
<dbReference type="RefSeq" id="XP_062878011.1">
    <property type="nucleotide sequence ID" value="XM_063021941.1"/>
</dbReference>
<evidence type="ECO:0000259" key="4">
    <source>
        <dbReference type="PROSITE" id="PS50115"/>
    </source>
</evidence>
<organism evidence="5 6">
    <name type="scientific">Australozyma saopauloensis</name>
    <dbReference type="NCBI Taxonomy" id="291208"/>
    <lineage>
        <taxon>Eukaryota</taxon>
        <taxon>Fungi</taxon>
        <taxon>Dikarya</taxon>
        <taxon>Ascomycota</taxon>
        <taxon>Saccharomycotina</taxon>
        <taxon>Pichiomycetes</taxon>
        <taxon>Metschnikowiaceae</taxon>
        <taxon>Australozyma</taxon>
    </lineage>
</organism>
<evidence type="ECO:0000256" key="1">
    <source>
        <dbReference type="PROSITE-ProRule" id="PRU00288"/>
    </source>
</evidence>
<feature type="compositionally biased region" description="Low complexity" evidence="2">
    <location>
        <begin position="244"/>
        <end position="256"/>
    </location>
</feature>
<evidence type="ECO:0000259" key="3">
    <source>
        <dbReference type="PROSITE" id="PS50030"/>
    </source>
</evidence>
<dbReference type="GO" id="GO:0005096">
    <property type="term" value="F:GTPase activator activity"/>
    <property type="evidence" value="ECO:0007669"/>
    <property type="project" value="InterPro"/>
</dbReference>
<reference evidence="5 6" key="1">
    <citation type="submission" date="2023-10" db="EMBL/GenBank/DDBJ databases">
        <title>Draft Genome Sequence of Candida saopaulonensis from a very Premature Infant with Sepsis.</title>
        <authorList>
            <person name="Ning Y."/>
            <person name="Dai R."/>
            <person name="Xiao M."/>
            <person name="Xu Y."/>
            <person name="Yan Q."/>
            <person name="Zhang L."/>
        </authorList>
    </citation>
    <scope>NUCLEOTIDE SEQUENCE [LARGE SCALE GENOMIC DNA]</scope>
    <source>
        <strain evidence="5 6">19XY460</strain>
    </source>
</reference>
<dbReference type="SUPFAM" id="SSF46934">
    <property type="entry name" value="UBA-like"/>
    <property type="match status" value="1"/>
</dbReference>
<keyword evidence="1" id="KW-0479">Metal-binding</keyword>
<keyword evidence="1" id="KW-0863">Zinc-finger</keyword>
<dbReference type="InterPro" id="IPR038508">
    <property type="entry name" value="ArfGAP_dom_sf"/>
</dbReference>
<feature type="region of interest" description="Disordered" evidence="2">
    <location>
        <begin position="139"/>
        <end position="172"/>
    </location>
</feature>
<dbReference type="PANTHER" id="PTHR45705">
    <property type="entry name" value="FI20236P1"/>
    <property type="match status" value="1"/>
</dbReference>
<protein>
    <recommendedName>
        <fullName evidence="7">Protein GTS1</fullName>
    </recommendedName>
</protein>
<feature type="region of interest" description="Disordered" evidence="2">
    <location>
        <begin position="239"/>
        <end position="276"/>
    </location>
</feature>
<accession>A0AAX4HB83</accession>
<dbReference type="AlphaFoldDB" id="A0AAX4HB83"/>
<dbReference type="GeneID" id="88174015"/>
<feature type="domain" description="Arf-GAP" evidence="4">
    <location>
        <begin position="11"/>
        <end position="138"/>
    </location>
</feature>
<dbReference type="PRINTS" id="PR00405">
    <property type="entry name" value="REVINTRACTNG"/>
</dbReference>
<evidence type="ECO:0000313" key="5">
    <source>
        <dbReference type="EMBL" id="WPK25629.1"/>
    </source>
</evidence>
<dbReference type="InterPro" id="IPR009060">
    <property type="entry name" value="UBA-like_sf"/>
</dbReference>
<evidence type="ECO:0000313" key="6">
    <source>
        <dbReference type="Proteomes" id="UP001338582"/>
    </source>
</evidence>
<dbReference type="PROSITE" id="PS50030">
    <property type="entry name" value="UBA"/>
    <property type="match status" value="1"/>
</dbReference>
<dbReference type="PANTHER" id="PTHR45705:SF9">
    <property type="entry name" value="PROTEIN GTS1"/>
    <property type="match status" value="1"/>
</dbReference>
<dbReference type="Proteomes" id="UP001338582">
    <property type="component" value="Chromosome 3"/>
</dbReference>
<dbReference type="GO" id="GO:0005737">
    <property type="term" value="C:cytoplasm"/>
    <property type="evidence" value="ECO:0007669"/>
    <property type="project" value="TreeGrafter"/>
</dbReference>
<feature type="compositionally biased region" description="Low complexity" evidence="2">
    <location>
        <begin position="157"/>
        <end position="172"/>
    </location>
</feature>
<gene>
    <name evidence="5" type="ORF">PUMCH_002951</name>
</gene>
<feature type="compositionally biased region" description="Polar residues" evidence="2">
    <location>
        <begin position="146"/>
        <end position="156"/>
    </location>
</feature>
<feature type="domain" description="UBA" evidence="3">
    <location>
        <begin position="184"/>
        <end position="227"/>
    </location>
</feature>
<dbReference type="SMART" id="SM00105">
    <property type="entry name" value="ArfGap"/>
    <property type="match status" value="1"/>
</dbReference>
<dbReference type="InterPro" id="IPR015940">
    <property type="entry name" value="UBA"/>
</dbReference>
<dbReference type="SUPFAM" id="SSF57863">
    <property type="entry name" value="ArfGap/RecO-like zinc finger"/>
    <property type="match status" value="1"/>
</dbReference>